<sequence length="68" mass="7287">MNKILETILRYLGQSSTYKGLFSVLAAFGVVLKPEMADAIIACALGIIGLINVIIDDHKHTDNKGAEA</sequence>
<dbReference type="EMBL" id="DVOD01000042">
    <property type="protein sequence ID" value="HIU92584.1"/>
    <property type="molecule type" value="Genomic_DNA"/>
</dbReference>
<gene>
    <name evidence="2" type="ORF">IAD26_05555</name>
</gene>
<reference evidence="2" key="2">
    <citation type="journal article" date="2021" name="PeerJ">
        <title>Extensive microbial diversity within the chicken gut microbiome revealed by metagenomics and culture.</title>
        <authorList>
            <person name="Gilroy R."/>
            <person name="Ravi A."/>
            <person name="Getino M."/>
            <person name="Pursley I."/>
            <person name="Horton D.L."/>
            <person name="Alikhan N.F."/>
            <person name="Baker D."/>
            <person name="Gharbi K."/>
            <person name="Hall N."/>
            <person name="Watson M."/>
            <person name="Adriaenssens E.M."/>
            <person name="Foster-Nyarko E."/>
            <person name="Jarju S."/>
            <person name="Secka A."/>
            <person name="Antonio M."/>
            <person name="Oren A."/>
            <person name="Chaudhuri R.R."/>
            <person name="La Ragione R."/>
            <person name="Hildebrand F."/>
            <person name="Pallen M.J."/>
        </authorList>
    </citation>
    <scope>NUCLEOTIDE SEQUENCE</scope>
    <source>
        <strain evidence="2">CHK154-7741</strain>
    </source>
</reference>
<keyword evidence="1" id="KW-1133">Transmembrane helix</keyword>
<feature type="transmembrane region" description="Helical" evidence="1">
    <location>
        <begin position="37"/>
        <end position="55"/>
    </location>
</feature>
<proteinExistence type="predicted"/>
<protein>
    <submittedName>
        <fullName evidence="2">Uncharacterized protein</fullName>
    </submittedName>
</protein>
<evidence type="ECO:0000313" key="2">
    <source>
        <dbReference type="EMBL" id="HIU92584.1"/>
    </source>
</evidence>
<keyword evidence="1" id="KW-0812">Transmembrane</keyword>
<organism evidence="2 3">
    <name type="scientific">Candidatus Limenecus avicola</name>
    <dbReference type="NCBI Taxonomy" id="2840847"/>
    <lineage>
        <taxon>Bacteria</taxon>
        <taxon>Bacillati</taxon>
        <taxon>Bacillota</taxon>
        <taxon>Clostridia</taxon>
        <taxon>Eubacteriales</taxon>
        <taxon>Clostridiaceae</taxon>
        <taxon>Clostridiaceae incertae sedis</taxon>
        <taxon>Candidatus Limenecus</taxon>
    </lineage>
</organism>
<reference evidence="2" key="1">
    <citation type="submission" date="2020-10" db="EMBL/GenBank/DDBJ databases">
        <authorList>
            <person name="Gilroy R."/>
        </authorList>
    </citation>
    <scope>NUCLEOTIDE SEQUENCE</scope>
    <source>
        <strain evidence="2">CHK154-7741</strain>
    </source>
</reference>
<dbReference type="AlphaFoldDB" id="A0A9D1N0J4"/>
<keyword evidence="1" id="KW-0472">Membrane</keyword>
<name>A0A9D1N0J4_9CLOT</name>
<accession>A0A9D1N0J4</accession>
<evidence type="ECO:0000256" key="1">
    <source>
        <dbReference type="SAM" id="Phobius"/>
    </source>
</evidence>
<feature type="transmembrane region" description="Helical" evidence="1">
    <location>
        <begin position="12"/>
        <end position="31"/>
    </location>
</feature>
<comment type="caution">
    <text evidence="2">The sequence shown here is derived from an EMBL/GenBank/DDBJ whole genome shotgun (WGS) entry which is preliminary data.</text>
</comment>
<evidence type="ECO:0000313" key="3">
    <source>
        <dbReference type="Proteomes" id="UP000886748"/>
    </source>
</evidence>
<dbReference type="Proteomes" id="UP000886748">
    <property type="component" value="Unassembled WGS sequence"/>
</dbReference>